<evidence type="ECO:0000259" key="1">
    <source>
        <dbReference type="Pfam" id="PF00534"/>
    </source>
</evidence>
<gene>
    <name evidence="3" type="ORF">BROFUL_01848</name>
</gene>
<proteinExistence type="predicted"/>
<keyword evidence="4" id="KW-1185">Reference proteome</keyword>
<dbReference type="InterPro" id="IPR050194">
    <property type="entry name" value="Glycosyltransferase_grp1"/>
</dbReference>
<dbReference type="GO" id="GO:0016757">
    <property type="term" value="F:glycosyltransferase activity"/>
    <property type="evidence" value="ECO:0007669"/>
    <property type="project" value="InterPro"/>
</dbReference>
<dbReference type="InterPro" id="IPR028098">
    <property type="entry name" value="Glyco_trans_4-like_N"/>
</dbReference>
<protein>
    <submittedName>
        <fullName evidence="3">Glycosyltransferase</fullName>
    </submittedName>
</protein>
<dbReference type="Gene3D" id="3.40.50.2000">
    <property type="entry name" value="Glycogen Phosphorylase B"/>
    <property type="match status" value="2"/>
</dbReference>
<dbReference type="PANTHER" id="PTHR45947:SF3">
    <property type="entry name" value="SULFOQUINOVOSYL TRANSFERASE SQD2"/>
    <property type="match status" value="1"/>
</dbReference>
<sequence length="389" mass="44028">MRDYIDHKPMAKLKIVVLGTRGFPNVQGGVEEHCRNLYPRLVKRGCDVVVLTRKPYVDPNLATYEDVHLIPLSCPKNKFLEAFTHTFLGIFFAKKMHPDLIHVHAVGPALFIPVARFLGLKVVMTNHGPDYQRKKWNKLAKMSLKLGERLGSRWANAIICISESIAEAIRKEYNREVTVIPNGVTIPEVLQTDDTLRKYGLQKGKYILAVGRLVPEKGFHDLMDAFNYFQPPKYQFLNDGWKLAIVGSADHEDQYSLDLKEKARKNCDIVLTGFLAGKSLSELYSHAGLFVLPSYHEGLPIVLLEAMIYGLSCIASDIPANRNVELSENRFFKVGDPEALAITMKEFVGKPTNENERRKQIDTIAEKFDWEKIAEKTLKVFTDAIGGKK</sequence>
<evidence type="ECO:0000313" key="3">
    <source>
        <dbReference type="EMBL" id="KKO19433.1"/>
    </source>
</evidence>
<dbReference type="PATRIC" id="fig|380242.3.peg.2302"/>
<reference evidence="3 4" key="1">
    <citation type="journal article" date="2013" name="BMC Microbiol.">
        <title>Identification of the type II cytochrome c maturation pathway in anammox bacteria by comparative genomics.</title>
        <authorList>
            <person name="Ferousi C."/>
            <person name="Speth D.R."/>
            <person name="Reimann J."/>
            <person name="Op den Camp H.J."/>
            <person name="Allen J.W."/>
            <person name="Keltjens J.T."/>
            <person name="Jetten M.S."/>
        </authorList>
    </citation>
    <scope>NUCLEOTIDE SEQUENCE [LARGE SCALE GENOMIC DNA]</scope>
    <source>
        <strain evidence="3">RU1</strain>
    </source>
</reference>
<dbReference type="AlphaFoldDB" id="A0A0M2UTN5"/>
<dbReference type="CDD" id="cd03801">
    <property type="entry name" value="GT4_PimA-like"/>
    <property type="match status" value="1"/>
</dbReference>
<feature type="domain" description="Glycosyl transferase family 1" evidence="1">
    <location>
        <begin position="197"/>
        <end position="364"/>
    </location>
</feature>
<dbReference type="Proteomes" id="UP000034954">
    <property type="component" value="Unassembled WGS sequence"/>
</dbReference>
<accession>A0A0M2UTN5</accession>
<evidence type="ECO:0000259" key="2">
    <source>
        <dbReference type="Pfam" id="PF13439"/>
    </source>
</evidence>
<dbReference type="SUPFAM" id="SSF53756">
    <property type="entry name" value="UDP-Glycosyltransferase/glycogen phosphorylase"/>
    <property type="match status" value="1"/>
</dbReference>
<dbReference type="PANTHER" id="PTHR45947">
    <property type="entry name" value="SULFOQUINOVOSYL TRANSFERASE SQD2"/>
    <property type="match status" value="1"/>
</dbReference>
<dbReference type="InterPro" id="IPR001296">
    <property type="entry name" value="Glyco_trans_1"/>
</dbReference>
<dbReference type="Pfam" id="PF00534">
    <property type="entry name" value="Glycos_transf_1"/>
    <property type="match status" value="1"/>
</dbReference>
<name>A0A0M2UTN5_9BACT</name>
<dbReference type="EMBL" id="LAQJ01000191">
    <property type="protein sequence ID" value="KKO19433.1"/>
    <property type="molecule type" value="Genomic_DNA"/>
</dbReference>
<evidence type="ECO:0000313" key="4">
    <source>
        <dbReference type="Proteomes" id="UP000034954"/>
    </source>
</evidence>
<comment type="caution">
    <text evidence="3">The sequence shown here is derived from an EMBL/GenBank/DDBJ whole genome shotgun (WGS) entry which is preliminary data.</text>
</comment>
<dbReference type="Pfam" id="PF13439">
    <property type="entry name" value="Glyco_transf_4"/>
    <property type="match status" value="1"/>
</dbReference>
<organism evidence="3 4">
    <name type="scientific">Candidatus Brocadia fulgida</name>
    <dbReference type="NCBI Taxonomy" id="380242"/>
    <lineage>
        <taxon>Bacteria</taxon>
        <taxon>Pseudomonadati</taxon>
        <taxon>Planctomycetota</taxon>
        <taxon>Candidatus Brocadiia</taxon>
        <taxon>Candidatus Brocadiales</taxon>
        <taxon>Candidatus Brocadiaceae</taxon>
        <taxon>Candidatus Brocadia</taxon>
    </lineage>
</organism>
<feature type="domain" description="Glycosyltransferase subfamily 4-like N-terminal" evidence="2">
    <location>
        <begin position="28"/>
        <end position="184"/>
    </location>
</feature>